<dbReference type="InterPro" id="IPR000719">
    <property type="entry name" value="Prot_kinase_dom"/>
</dbReference>
<dbReference type="SMART" id="SM00220">
    <property type="entry name" value="S_TKc"/>
    <property type="match status" value="1"/>
</dbReference>
<keyword evidence="3 8" id="KW-0418">Kinase</keyword>
<dbReference type="InterPro" id="IPR008271">
    <property type="entry name" value="Ser/Thr_kinase_AS"/>
</dbReference>
<evidence type="ECO:0000313" key="9">
    <source>
        <dbReference type="Proteomes" id="UP001221757"/>
    </source>
</evidence>
<keyword evidence="5" id="KW-0175">Coiled coil</keyword>
<evidence type="ECO:0000256" key="1">
    <source>
        <dbReference type="ARBA" id="ARBA00022679"/>
    </source>
</evidence>
<dbReference type="InterPro" id="IPR001245">
    <property type="entry name" value="Ser-Thr/Tyr_kinase_cat_dom"/>
</dbReference>
<evidence type="ECO:0000256" key="5">
    <source>
        <dbReference type="SAM" id="Coils"/>
    </source>
</evidence>
<evidence type="ECO:0000259" key="7">
    <source>
        <dbReference type="PROSITE" id="PS50011"/>
    </source>
</evidence>
<dbReference type="PROSITE" id="PS00108">
    <property type="entry name" value="PROTEIN_KINASE_ST"/>
    <property type="match status" value="1"/>
</dbReference>
<keyword evidence="9" id="KW-1185">Reference proteome</keyword>
<evidence type="ECO:0000256" key="2">
    <source>
        <dbReference type="ARBA" id="ARBA00022741"/>
    </source>
</evidence>
<protein>
    <submittedName>
        <fullName evidence="8">Kinase-like domain-containing protein</fullName>
    </submittedName>
</protein>
<dbReference type="InterPro" id="IPR051681">
    <property type="entry name" value="Ser/Thr_Kinases-Pseudokinases"/>
</dbReference>
<dbReference type="InterPro" id="IPR011009">
    <property type="entry name" value="Kinase-like_dom_sf"/>
</dbReference>
<dbReference type="Gene3D" id="1.10.510.10">
    <property type="entry name" value="Transferase(Phosphotransferase) domain 1"/>
    <property type="match status" value="1"/>
</dbReference>
<dbReference type="Proteomes" id="UP001221757">
    <property type="component" value="Unassembled WGS sequence"/>
</dbReference>
<organism evidence="8 9">
    <name type="scientific">Mycena rosella</name>
    <name type="common">Pink bonnet</name>
    <name type="synonym">Agaricus rosellus</name>
    <dbReference type="NCBI Taxonomy" id="1033263"/>
    <lineage>
        <taxon>Eukaryota</taxon>
        <taxon>Fungi</taxon>
        <taxon>Dikarya</taxon>
        <taxon>Basidiomycota</taxon>
        <taxon>Agaricomycotina</taxon>
        <taxon>Agaricomycetes</taxon>
        <taxon>Agaricomycetidae</taxon>
        <taxon>Agaricales</taxon>
        <taxon>Marasmiineae</taxon>
        <taxon>Mycenaceae</taxon>
        <taxon>Mycena</taxon>
    </lineage>
</organism>
<dbReference type="SUPFAM" id="SSF56112">
    <property type="entry name" value="Protein kinase-like (PK-like)"/>
    <property type="match status" value="1"/>
</dbReference>
<dbReference type="Pfam" id="PF07714">
    <property type="entry name" value="PK_Tyr_Ser-Thr"/>
    <property type="match status" value="1"/>
</dbReference>
<feature type="domain" description="Protein kinase" evidence="7">
    <location>
        <begin position="36"/>
        <end position="303"/>
    </location>
</feature>
<proteinExistence type="predicted"/>
<reference evidence="8" key="1">
    <citation type="submission" date="2023-03" db="EMBL/GenBank/DDBJ databases">
        <title>Massive genome expansion in bonnet fungi (Mycena s.s.) driven by repeated elements and novel gene families across ecological guilds.</title>
        <authorList>
            <consortium name="Lawrence Berkeley National Laboratory"/>
            <person name="Harder C.B."/>
            <person name="Miyauchi S."/>
            <person name="Viragh M."/>
            <person name="Kuo A."/>
            <person name="Thoen E."/>
            <person name="Andreopoulos B."/>
            <person name="Lu D."/>
            <person name="Skrede I."/>
            <person name="Drula E."/>
            <person name="Henrissat B."/>
            <person name="Morin E."/>
            <person name="Kohler A."/>
            <person name="Barry K."/>
            <person name="LaButti K."/>
            <person name="Morin E."/>
            <person name="Salamov A."/>
            <person name="Lipzen A."/>
            <person name="Mereny Z."/>
            <person name="Hegedus B."/>
            <person name="Baldrian P."/>
            <person name="Stursova M."/>
            <person name="Weitz H."/>
            <person name="Taylor A."/>
            <person name="Grigoriev I.V."/>
            <person name="Nagy L.G."/>
            <person name="Martin F."/>
            <person name="Kauserud H."/>
        </authorList>
    </citation>
    <scope>NUCLEOTIDE SEQUENCE</scope>
    <source>
        <strain evidence="8">CBHHK067</strain>
    </source>
</reference>
<dbReference type="GO" id="GO:0005524">
    <property type="term" value="F:ATP binding"/>
    <property type="evidence" value="ECO:0007669"/>
    <property type="project" value="UniProtKB-KW"/>
</dbReference>
<dbReference type="EMBL" id="JARKIE010000078">
    <property type="protein sequence ID" value="KAJ7688617.1"/>
    <property type="molecule type" value="Genomic_DNA"/>
</dbReference>
<dbReference type="PANTHER" id="PTHR44329">
    <property type="entry name" value="SERINE/THREONINE-PROTEIN KINASE TNNI3K-RELATED"/>
    <property type="match status" value="1"/>
</dbReference>
<keyword evidence="4" id="KW-0067">ATP-binding</keyword>
<keyword evidence="2" id="KW-0547">Nucleotide-binding</keyword>
<dbReference type="PANTHER" id="PTHR44329:SF288">
    <property type="entry name" value="MITOGEN-ACTIVATED PROTEIN KINASE KINASE KINASE 20"/>
    <property type="match status" value="1"/>
</dbReference>
<accession>A0AAD7DEV5</accession>
<dbReference type="GO" id="GO:0004674">
    <property type="term" value="F:protein serine/threonine kinase activity"/>
    <property type="evidence" value="ECO:0007669"/>
    <property type="project" value="TreeGrafter"/>
</dbReference>
<dbReference type="AlphaFoldDB" id="A0AAD7DEV5"/>
<feature type="coiled-coil region" evidence="5">
    <location>
        <begin position="485"/>
        <end position="512"/>
    </location>
</feature>
<comment type="caution">
    <text evidence="8">The sequence shown here is derived from an EMBL/GenBank/DDBJ whole genome shotgun (WGS) entry which is preliminary data.</text>
</comment>
<evidence type="ECO:0000256" key="3">
    <source>
        <dbReference type="ARBA" id="ARBA00022777"/>
    </source>
</evidence>
<dbReference type="PROSITE" id="PS50011">
    <property type="entry name" value="PROTEIN_KINASE_DOM"/>
    <property type="match status" value="1"/>
</dbReference>
<evidence type="ECO:0000313" key="8">
    <source>
        <dbReference type="EMBL" id="KAJ7688617.1"/>
    </source>
</evidence>
<evidence type="ECO:0000256" key="6">
    <source>
        <dbReference type="SAM" id="MobiDB-lite"/>
    </source>
</evidence>
<gene>
    <name evidence="8" type="ORF">B0H17DRAFT_1202886</name>
</gene>
<evidence type="ECO:0000256" key="4">
    <source>
        <dbReference type="ARBA" id="ARBA00022840"/>
    </source>
</evidence>
<keyword evidence="1" id="KW-0808">Transferase</keyword>
<sequence length="720" mass="79082">MTPISLLLDDPAQALQGLIGFGLLQAPPPMLYSQGPGPRKTGCGGSFADVYKGLLRGQTVAVKMMRAFDESDIDSLLKAFGREALIWRQLCHPNLLPFFGLYYYQTRLCLVSPWMENGHIRAFLKKESCDSDHLLSLILDIALGLKHLHDEDIVHGDLKGDNIFITPSRRACIADFGLSSIITPISSIQFTNSSKRTQGGTIRYQAPELHKGGHNDLRSDVYAFASVVYELLTGRPPFPELTMDGAVIKAVLEGHRPPRPPPFPGTSLPWDGLWSLLQNCWEEGPAMRPTAAQIVERLLGPDIQAKETQSTADWDELFTSRFRRHFLGEQPPSVLEFERMVFGDGAAEDIGRYHPVGGAIEKMTAELSAAYMFSKQAGGSDQDVLQHRRNMLVVFQHNKQQTVQQTERAQQQDGYAAARPFKQIEHLRRQLGTRTKDDLTGDDSTGNIGLSLGNYGGPEDVGLGMGMGGVGARKAQLEVYPGALLDLHSCEARLLKNEADALRHEVNEWRMRAGVPSVEEPRRPDVILGGELEAEADALRLEVNEWRIRAGVPGVEEPRRPGGFGVILSGELEFEAGEVVGDEQGLMMGGAATGDVFYPGSSGTEGNHRSTKYANVGGDPQFARHDSSLPSSGPVYEDFGTSTSSSSAPSQKPAVNYYRYPDILESSTGPIRRARRTITPSFEPIRRPLRVTSDRNGGEFVSVFGDTCNMDELEQSGWAF</sequence>
<name>A0AAD7DEV5_MYCRO</name>
<feature type="region of interest" description="Disordered" evidence="6">
    <location>
        <begin position="598"/>
        <end position="653"/>
    </location>
</feature>